<gene>
    <name evidence="2" type="ORF">C8D82_13216</name>
</gene>
<dbReference type="OrthoDB" id="184570at2"/>
<reference evidence="2 3" key="1">
    <citation type="submission" date="2018-04" db="EMBL/GenBank/DDBJ databases">
        <title>Genomic Encyclopedia of Type Strains, Phase IV (KMG-IV): sequencing the most valuable type-strain genomes for metagenomic binning, comparative biology and taxonomic classification.</title>
        <authorList>
            <person name="Goeker M."/>
        </authorList>
    </citation>
    <scope>NUCLEOTIDE SEQUENCE [LARGE SCALE GENOMIC DNA]</scope>
    <source>
        <strain evidence="2 3">DSM 14823</strain>
    </source>
</reference>
<dbReference type="Pfam" id="PF18780">
    <property type="entry name" value="HNH_repeat"/>
    <property type="match status" value="1"/>
</dbReference>
<dbReference type="GeneID" id="78296652"/>
<evidence type="ECO:0000313" key="2">
    <source>
        <dbReference type="EMBL" id="PVY37179.1"/>
    </source>
</evidence>
<dbReference type="Proteomes" id="UP000245959">
    <property type="component" value="Unassembled WGS sequence"/>
</dbReference>
<proteinExistence type="predicted"/>
<name>A0A2U1AL75_9BACT</name>
<comment type="caution">
    <text evidence="2">The sequence shown here is derived from an EMBL/GenBank/DDBJ whole genome shotgun (WGS) entry which is preliminary data.</text>
</comment>
<evidence type="ECO:0000256" key="1">
    <source>
        <dbReference type="SAM" id="MobiDB-lite"/>
    </source>
</evidence>
<dbReference type="InterPro" id="IPR041025">
    <property type="entry name" value="HNH_repeat"/>
</dbReference>
<accession>A0A2U1AL75</accession>
<feature type="compositionally biased region" description="Basic and acidic residues" evidence="1">
    <location>
        <begin position="200"/>
        <end position="212"/>
    </location>
</feature>
<feature type="compositionally biased region" description="Low complexity" evidence="1">
    <location>
        <begin position="220"/>
        <end position="255"/>
    </location>
</feature>
<keyword evidence="3" id="KW-1185">Reference proteome</keyword>
<feature type="compositionally biased region" description="Low complexity" evidence="1">
    <location>
        <begin position="263"/>
        <end position="302"/>
    </location>
</feature>
<dbReference type="EMBL" id="QEKH01000032">
    <property type="protein sequence ID" value="PVY37179.1"/>
    <property type="molecule type" value="Genomic_DNA"/>
</dbReference>
<evidence type="ECO:0000313" key="3">
    <source>
        <dbReference type="Proteomes" id="UP000245959"/>
    </source>
</evidence>
<dbReference type="AlphaFoldDB" id="A0A2U1AL75"/>
<organism evidence="2 3">
    <name type="scientific">Victivallis vadensis</name>
    <dbReference type="NCBI Taxonomy" id="172901"/>
    <lineage>
        <taxon>Bacteria</taxon>
        <taxon>Pseudomonadati</taxon>
        <taxon>Lentisphaerota</taxon>
        <taxon>Lentisphaeria</taxon>
        <taxon>Victivallales</taxon>
        <taxon>Victivallaceae</taxon>
        <taxon>Victivallis</taxon>
    </lineage>
</organism>
<sequence length="308" mass="35404">MFQRRWTSEKIISHILAREGVEPLNSHYYATTYPDVYAAAERFFGSWCNTLESCGFSYQEIRKYRTWNRERVLNEIRKLSEVHSPLSSKFVQTDHRPLYMAALKRFGNWGNAIRAAGLEYRRIRLRRLQTPEELKEEIRRLYQRGESLSYTYMRNKYQYLLASGMKKLGDGSWVRAREVCGIHINCRKLAAEARKAALQEEERKRQERNEKQRQKRLQKKQQQQAEQQALLKAVKAPKAQPKKAAAVKSQPAKTAAKSEKAATVKSQPAKTAAVKTKPAKAVKAQPAKTAKTPAAKAQPVKTAAKKKK</sequence>
<dbReference type="RefSeq" id="WP_116885372.1">
    <property type="nucleotide sequence ID" value="NZ_CABMMC010000316.1"/>
</dbReference>
<protein>
    <submittedName>
        <fullName evidence="2">Uncharacterized protein</fullName>
    </submittedName>
</protein>
<feature type="region of interest" description="Disordered" evidence="1">
    <location>
        <begin position="200"/>
        <end position="308"/>
    </location>
</feature>